<dbReference type="Pfam" id="PF00646">
    <property type="entry name" value="F-box"/>
    <property type="match status" value="1"/>
</dbReference>
<feature type="domain" description="F-box" evidence="2">
    <location>
        <begin position="55"/>
        <end position="102"/>
    </location>
</feature>
<dbReference type="InterPro" id="IPR001810">
    <property type="entry name" value="F-box_dom"/>
</dbReference>
<comment type="caution">
    <text evidence="3">The sequence shown here is derived from an EMBL/GenBank/DDBJ whole genome shotgun (WGS) entry which is preliminary data.</text>
</comment>
<feature type="compositionally biased region" description="Polar residues" evidence="1">
    <location>
        <begin position="38"/>
        <end position="54"/>
    </location>
</feature>
<evidence type="ECO:0000313" key="4">
    <source>
        <dbReference type="Proteomes" id="UP001310594"/>
    </source>
</evidence>
<feature type="region of interest" description="Disordered" evidence="1">
    <location>
        <begin position="469"/>
        <end position="505"/>
    </location>
</feature>
<evidence type="ECO:0000256" key="1">
    <source>
        <dbReference type="SAM" id="MobiDB-lite"/>
    </source>
</evidence>
<reference evidence="3" key="1">
    <citation type="submission" date="2023-08" db="EMBL/GenBank/DDBJ databases">
        <title>Black Yeasts Isolated from many extreme environments.</title>
        <authorList>
            <person name="Coleine C."/>
            <person name="Stajich J.E."/>
            <person name="Selbmann L."/>
        </authorList>
    </citation>
    <scope>NUCLEOTIDE SEQUENCE</scope>
    <source>
        <strain evidence="3">CCFEE 5810</strain>
    </source>
</reference>
<dbReference type="EMBL" id="JAVRQU010000005">
    <property type="protein sequence ID" value="KAK5702826.1"/>
    <property type="molecule type" value="Genomic_DNA"/>
</dbReference>
<feature type="region of interest" description="Disordered" evidence="1">
    <location>
        <begin position="1"/>
        <end position="54"/>
    </location>
</feature>
<dbReference type="InterPro" id="IPR036047">
    <property type="entry name" value="F-box-like_dom_sf"/>
</dbReference>
<name>A0AAN7WN15_9PEZI</name>
<evidence type="ECO:0000313" key="3">
    <source>
        <dbReference type="EMBL" id="KAK5702826.1"/>
    </source>
</evidence>
<proteinExistence type="predicted"/>
<feature type="compositionally biased region" description="Basic and acidic residues" evidence="1">
    <location>
        <begin position="481"/>
        <end position="495"/>
    </location>
</feature>
<protein>
    <recommendedName>
        <fullName evidence="2">F-box domain-containing protein</fullName>
    </recommendedName>
</protein>
<evidence type="ECO:0000259" key="2">
    <source>
        <dbReference type="PROSITE" id="PS50181"/>
    </source>
</evidence>
<accession>A0AAN7WN15</accession>
<organism evidence="3 4">
    <name type="scientific">Elasticomyces elasticus</name>
    <dbReference type="NCBI Taxonomy" id="574655"/>
    <lineage>
        <taxon>Eukaryota</taxon>
        <taxon>Fungi</taxon>
        <taxon>Dikarya</taxon>
        <taxon>Ascomycota</taxon>
        <taxon>Pezizomycotina</taxon>
        <taxon>Dothideomycetes</taxon>
        <taxon>Dothideomycetidae</taxon>
        <taxon>Mycosphaerellales</taxon>
        <taxon>Teratosphaeriaceae</taxon>
        <taxon>Elasticomyces</taxon>
    </lineage>
</organism>
<dbReference type="Proteomes" id="UP001310594">
    <property type="component" value="Unassembled WGS sequence"/>
</dbReference>
<dbReference type="AlphaFoldDB" id="A0AAN7WN15"/>
<feature type="region of interest" description="Disordered" evidence="1">
    <location>
        <begin position="602"/>
        <end position="621"/>
    </location>
</feature>
<dbReference type="SMART" id="SM00256">
    <property type="entry name" value="FBOX"/>
    <property type="match status" value="1"/>
</dbReference>
<gene>
    <name evidence="3" type="ORF">LTR97_003772</name>
</gene>
<feature type="compositionally biased region" description="Basic and acidic residues" evidence="1">
    <location>
        <begin position="11"/>
        <end position="32"/>
    </location>
</feature>
<sequence length="621" mass="69804">MRLSTGTDARTALKTEASDTRGSTDDHHKDEPIESVSGRCNDSQNHGSPSANNDINRLLTLPTELLEIVLSNLGMNDRLSTKFTCRKLYNFSSISKQDLDKVECDRFVVVMRREGYEKAVAAEATGHFSLSRRPCLACRIVHPVAKFSKWQQVRLQSRQCLLSQRKLAVCEHKSYNLLDLKLMYQIKCEMLRQGLKVEEQQAYGDESSALASTENSCDVVCKHEDHLSKNARYGHSTLPSLVFKTGRGKEVKGSIQARAQFDFREGAFRTTEDFLYSDFPSLALGNPELMRILLCPHMTVSNALRCSFRSGFIAYRGIVRICNAIDCTMSFWLELGTTARGKESGKRNDICLHVVHCDLDLSVAADHPSWLACSSVEPGNVSKMVARILLRVERHFNHKRRPSWTVPPGGMRVVVLHFVPISAPFREDTTGLWETVVERLQNAAQQSQTNLQPRPAIYCCENTTTLKEPSPNCKMFSGRRRPSESHEAESSDRNTRPTSPPPQPRSTVYLYIVITQVPAQPANDPTRGTHVRSAHMSHAEATRHARTFMTSQGIGLTAIETVSTETKDIYYPKSSVVRQVRAWVEEMTLDMTPPQPVAGWEVAEQHQAQERRRGSGIARES</sequence>
<dbReference type="SUPFAM" id="SSF81383">
    <property type="entry name" value="F-box domain"/>
    <property type="match status" value="1"/>
</dbReference>
<dbReference type="PROSITE" id="PS50181">
    <property type="entry name" value="FBOX"/>
    <property type="match status" value="1"/>
</dbReference>
<feature type="compositionally biased region" description="Basic and acidic residues" evidence="1">
    <location>
        <begin position="603"/>
        <end position="621"/>
    </location>
</feature>